<dbReference type="EMBL" id="BK016245">
    <property type="protein sequence ID" value="DAG04743.1"/>
    <property type="molecule type" value="Genomic_DNA"/>
</dbReference>
<feature type="transmembrane region" description="Helical" evidence="1">
    <location>
        <begin position="20"/>
        <end position="39"/>
    </location>
</feature>
<protein>
    <submittedName>
        <fullName evidence="2">Uncharacterized protein</fullName>
    </submittedName>
</protein>
<name>A0A8S5VDP1_9CAUD</name>
<evidence type="ECO:0000313" key="2">
    <source>
        <dbReference type="EMBL" id="DAG04743.1"/>
    </source>
</evidence>
<keyword evidence="1" id="KW-0472">Membrane</keyword>
<evidence type="ECO:0000256" key="1">
    <source>
        <dbReference type="SAM" id="Phobius"/>
    </source>
</evidence>
<keyword evidence="1" id="KW-1133">Transmembrane helix</keyword>
<keyword evidence="1" id="KW-0812">Transmembrane</keyword>
<sequence length="168" mass="19656">MNLLNLSILFIKLALEMVNRIFVILLWDFLVAVISLMIMQKYGCRMISSKTFMMLFISKIKCFYCHSWFEKQNDNEYIAVNDRNKTKTAEKNFIYTPESCGVVLAVKIEGNKEKLPVATLSFAFGGTYKTTWCQSTLDRFKKGINSYTWFFDERPTKEDCFEDYCING</sequence>
<proteinExistence type="predicted"/>
<reference evidence="2" key="1">
    <citation type="journal article" date="2021" name="Proc. Natl. Acad. Sci. U.S.A.">
        <title>A Catalog of Tens of Thousands of Viruses from Human Metagenomes Reveals Hidden Associations with Chronic Diseases.</title>
        <authorList>
            <person name="Tisza M.J."/>
            <person name="Buck C.B."/>
        </authorList>
    </citation>
    <scope>NUCLEOTIDE SEQUENCE</scope>
    <source>
        <strain evidence="2">CtGa111</strain>
    </source>
</reference>
<accession>A0A8S5VDP1</accession>
<organism evidence="2">
    <name type="scientific">Siphoviridae sp. ctGa111</name>
    <dbReference type="NCBI Taxonomy" id="2825413"/>
    <lineage>
        <taxon>Viruses</taxon>
        <taxon>Duplodnaviria</taxon>
        <taxon>Heunggongvirae</taxon>
        <taxon>Uroviricota</taxon>
        <taxon>Caudoviricetes</taxon>
    </lineage>
</organism>